<organism evidence="1 2">
    <name type="scientific">Rhizophagus irregularis</name>
    <dbReference type="NCBI Taxonomy" id="588596"/>
    <lineage>
        <taxon>Eukaryota</taxon>
        <taxon>Fungi</taxon>
        <taxon>Fungi incertae sedis</taxon>
        <taxon>Mucoromycota</taxon>
        <taxon>Glomeromycotina</taxon>
        <taxon>Glomeromycetes</taxon>
        <taxon>Glomerales</taxon>
        <taxon>Glomeraceae</taxon>
        <taxon>Rhizophagus</taxon>
    </lineage>
</organism>
<evidence type="ECO:0000313" key="2">
    <source>
        <dbReference type="Proteomes" id="UP000232688"/>
    </source>
</evidence>
<proteinExistence type="predicted"/>
<dbReference type="AlphaFoldDB" id="A0A2N0QLY8"/>
<comment type="caution">
    <text evidence="1">The sequence shown here is derived from an EMBL/GenBank/DDBJ whole genome shotgun (WGS) entry which is preliminary data.</text>
</comment>
<gene>
    <name evidence="1" type="ORF">RhiirA1_482328</name>
</gene>
<sequence length="107" mass="12441">MIFLWFIVSDQFPVQTGTVWSSNDLLISDDDNSENEKWIEAIKCENTFDHFEDKILLDSEINNNFNFGERTIHPADDLTAKWLLQSLFISNLGFSAYLQENQIYSAL</sequence>
<dbReference type="Proteomes" id="UP000232688">
    <property type="component" value="Unassembled WGS sequence"/>
</dbReference>
<accession>A0A2N0QLY8</accession>
<dbReference type="EMBL" id="LLXH01006446">
    <property type="protein sequence ID" value="PKC52068.1"/>
    <property type="molecule type" value="Genomic_DNA"/>
</dbReference>
<evidence type="ECO:0000313" key="1">
    <source>
        <dbReference type="EMBL" id="PKC52068.1"/>
    </source>
</evidence>
<protein>
    <submittedName>
        <fullName evidence="1">Uncharacterized protein</fullName>
    </submittedName>
</protein>
<reference evidence="1 2" key="1">
    <citation type="submission" date="2017-10" db="EMBL/GenBank/DDBJ databases">
        <title>Extensive intraspecific genome diversity in a model arbuscular mycorrhizal fungus.</title>
        <authorList>
            <person name="Chen E.C.H."/>
            <person name="Morin E."/>
            <person name="Baudet D."/>
            <person name="Noel J."/>
            <person name="Ndikumana S."/>
            <person name="Charron P."/>
            <person name="St-Onge C."/>
            <person name="Giorgi J."/>
            <person name="Grigoriev I.V."/>
            <person name="Roux C."/>
            <person name="Martin F.M."/>
            <person name="Corradi N."/>
        </authorList>
    </citation>
    <scope>NUCLEOTIDE SEQUENCE [LARGE SCALE GENOMIC DNA]</scope>
    <source>
        <strain evidence="1 2">A1</strain>
    </source>
</reference>
<name>A0A2N0QLY8_9GLOM</name>
<dbReference type="VEuPathDB" id="FungiDB:RhiirA1_482328"/>
<reference evidence="1 2" key="2">
    <citation type="submission" date="2017-10" db="EMBL/GenBank/DDBJ databases">
        <title>Genome analyses suggest a sexual origin of heterokaryosis in a supposedly ancient asexual fungus.</title>
        <authorList>
            <person name="Corradi N."/>
            <person name="Sedzielewska K."/>
            <person name="Noel J."/>
            <person name="Charron P."/>
            <person name="Farinelli L."/>
            <person name="Marton T."/>
            <person name="Kruger M."/>
            <person name="Pelin A."/>
            <person name="Brachmann A."/>
            <person name="Corradi N."/>
        </authorList>
    </citation>
    <scope>NUCLEOTIDE SEQUENCE [LARGE SCALE GENOMIC DNA]</scope>
    <source>
        <strain evidence="1 2">A1</strain>
    </source>
</reference>